<reference evidence="3" key="1">
    <citation type="submission" date="2022-08" db="EMBL/GenBank/DDBJ databases">
        <authorList>
            <person name="Kallberg Y."/>
            <person name="Tangrot J."/>
            <person name="Rosling A."/>
        </authorList>
    </citation>
    <scope>NUCLEOTIDE SEQUENCE</scope>
    <source>
        <strain evidence="3">Wild A</strain>
    </source>
</reference>
<dbReference type="Gene3D" id="3.40.50.300">
    <property type="entry name" value="P-loop containing nucleotide triphosphate hydrolases"/>
    <property type="match status" value="1"/>
</dbReference>
<evidence type="ECO:0000256" key="1">
    <source>
        <dbReference type="SAM" id="Coils"/>
    </source>
</evidence>
<keyword evidence="4" id="KW-1185">Reference proteome</keyword>
<sequence length="2931" mass="339043">MLSENQSSSDNAEGSGTLIHHEQSEETLNLDDVGSTEMNKLHDPQQPSQSESTTNAEPDTIKGGLFKGIKTFFVKEVEEVSNVPSVKVTFHVHLPSFEYVEGYPVIVGNIEELGNWVEPIVKLKQLKSEREYMHSNHSHWYSDPISIQNDRFENEVRYRYAFFVPKPKPEEKSKGIASMFKKGDKSKDDEKDKGEPADKKKKGKDSEKDKGETAGIKKKGKDGENDKIESTSKDDKKNKTESNSRDGGNDDLENEAAYTQADNASTTDDPTAQEVHDNIEDQKNKETKADKKNRDTRNKEEGDLYVEVEGESPRILGMRNGFQFDVVGRFKVKNRSCQLTTIRDFAFLNLVYNTITSTNLKEKISEYQDLLNRFERFTLHASQIEFIESNLLKTKPKEYEKRIFLCLVLGRYLDWRQQESLGRLKLPKNRFPLAQIIDTLENFQPDTFPEEYYLFLSITMTAVIQLNVDNRSFDWLKLFEIASIIDPSFTFIEAIQDLRYNNIDDLVKNFLKEFIKHAKPVVNQIKDLKIYSNIGRWLFSNCNSFETLLFVWTDVIDHTKDRDIHLLRHFRPRVEQLVSLPRATLLAKQFSLIPAELCVEVAVIFKVKALLLLKNRSIEWDKKNSEAILQILKDSQLNWSKEEFLEAMDYVSESSKHYLLVTFPSLLSYWFDSKFKTLITNKLPEICRNWYYHLIERINGSDLRDSNDSKFIYAIYKNLSDIFPIVGKYAKIFNDMLEVTVNHVRNCAVSDILSVTPNIATLEKEISVSYGGMVKAMLWKSVHKIDNNLIKILLQVCGCDNEILDIPSALSEDIVCSVMTNLEAKDDIVNNQTKLSTTILNLLKTFRFWRLIFNATGRVEKLYSHPYVKQVQRYIYDFAKIINGEEITIRSLNEILKYDTDTLHQFFNFSMNNKEIISKDLIKKHRKDCHGYLLKMDQLRTFYDRFCPIDKVKDVQKFLDDINNRNNNLEYLALKVALSDNHWGVHKKNMNSSRRAHRIANSCTFRNIFDIRMKSEEVDLTVENVAQILMPAVFEQYDQLCRQYKEWEKLKCSEGSDLWKNVKNVEKELSMMDIQTEKTQILINTLAYLASVPTQIERLQQLTTVVIMFKVTHTQNDWLGRLQLILRGDYLWLGRLVSFFEFFNQHLGSIEKDCWDLIRELSLAGEFIVFLQKIAEHDIKNLINGVDESSDERLIQEDTVSSLIQVKQFLLPLLKSAEKLSLDEFLDKINSITLQSSKLGNKVALCNSHNMALQNLYNSIQNKGEVTKEKIRNAVRKGTYTFERDYKGDTCKVTLSYPVVAGLVKYTLTDLHDLRGRALLISKPSAPVDIGSSNAPWAGEEEISKPIMDKFVTQVDMAQEIINFATKLIQTGHFHYRAFNRKLSGVEKMQQTVLNLKEDLKEWEKIVNAAQEDYYYLTFYPARHILTFLDYFSVGEKSNDNIEECEKLIRFVNSKAKLPPKDKVTINLNKNYEQILGEIGTNLREIFGKVPKETNKVRIIKERVVSDIVYPGKLFVAACDDKTLVPNIIMSLYANHGYYPLPWQTLICTISTTMEELASFVKRCFFAHNNGYTGNLFCLANLELLDFELQFNLVNLIKSMRKRHEQFQLALICYREPDVHHHILDQFSQDVHATNGLSGEAMKMIYRELCPKAMTVSSDLSGQGKTERIKQYSFSNRLIPSSFLISDKVNFGTLVHKFKEFKMRSFECLHLNIVSANEAEDANTINMFLFELITLGIVFSNMDVAILPNTFIYIEVASTMGQRLFESIPMVGYLTHIPLTWDIRDLVVSQEISSPIQVVCHYLKALSEQAAINERDIYFKTGEGSSDLKPLPDNVCRKLIEDYLFIKNKKGANETKDILSFRFIEIFVNVFADQLVRLSSSSYFRVENLKLMVEEQKIRSTLVQTLLSVSKDFATKSIATKRAQKGNISIKENDILDVNALLGTIEQWDDSNHLLVFFLSQTPDSICALYRDRSRVPQNVKTLLKSQYIGDKDSWDLDDYHTKDPKHLLSILENLARKTMHKIVYPPYALSADNLIKMALILLRARASIPVIVCGEAGCGKTSLIGYLSKVVEVEFHALNLHAGISEEVILKFMKDSQEKVEEGEVWLFFDEINTCNHIGLLADLIAHRMLNGKPIHCNIRLFAACNPYRMRTKAATTAGLLKPTDVRFEETSKLVYQVHPLPDQILDYVWDYGTLKPIEERKYIEIMVQEQLKELGHLVFSDCLFESQEFIRKCEESYSVSLRDVKRAITLVKFFKKSFEGRPPIKKYDQKPKKYPQPSDISINVRSCVLALGLCYQSRLYEQKLRTDYRKKMGEVFKKHKININEDRFSKILREEQDDYVDRMQCPPNTAKNEALLENVLVMIVCILTKIPCFIIGAPGSSKSLAVRLISQNLRGSDSNDEYFRNPFNPLKVLHSLLEPSYPDTEPKVSCVAISNWRLDNSKSSRALLVQRPKFELVDLTDTAKRLLIKSENSQITEASLLLLALMDENKLEKADPPLLNRFEKQRMVMSDTLTSQENELVEALKEWTELISTITDNNFNINFNLRKFKQKDLFIGFDENETLQSLVIDIKKSFPDDDDEEVLFKCKEKLIKIASSDGMIRAERSRLGAGKVKQWKNIYFNQQHHDSLIDHIQYRLYKFHEENAMLILQCDVTIVSAGCIKLAKFLVEQYRNEYLQKKKRQLQLLQQKNSSTSNGKQSQEKFISNIEKSPIIKNSPIANFPNKYFKDFINVILTNEANNINEKMEKGIEEKLLKFIFERRLGVENVLNPIRLHSYWWKNSSSILAELALAKMIPDIIIQIEKENDDNLLSDVDFEKYLVEQVIQDLLYWITTTKDRERLKNRFILEKWQYEVTKVLSLCEKINVSSKLYSLQLLRICNDILINKSIPLENIKQIIKYAQQQRIASDIEFQDDLISKEFINISFKGVESE</sequence>
<feature type="compositionally biased region" description="Basic and acidic residues" evidence="2">
    <location>
        <begin position="181"/>
        <end position="212"/>
    </location>
</feature>
<feature type="region of interest" description="Disordered" evidence="2">
    <location>
        <begin position="1"/>
        <end position="61"/>
    </location>
</feature>
<evidence type="ECO:0000256" key="2">
    <source>
        <dbReference type="SAM" id="MobiDB-lite"/>
    </source>
</evidence>
<feature type="coiled-coil region" evidence="1">
    <location>
        <begin position="1386"/>
        <end position="1413"/>
    </location>
</feature>
<dbReference type="EMBL" id="CAMKVN010001442">
    <property type="protein sequence ID" value="CAI2176011.1"/>
    <property type="molecule type" value="Genomic_DNA"/>
</dbReference>
<feature type="compositionally biased region" description="Basic and acidic residues" evidence="2">
    <location>
        <begin position="221"/>
        <end position="248"/>
    </location>
</feature>
<feature type="compositionally biased region" description="Polar residues" evidence="2">
    <location>
        <begin position="45"/>
        <end position="57"/>
    </location>
</feature>
<proteinExistence type="predicted"/>
<dbReference type="GO" id="GO:0004842">
    <property type="term" value="F:ubiquitin-protein transferase activity"/>
    <property type="evidence" value="ECO:0007669"/>
    <property type="project" value="InterPro"/>
</dbReference>
<dbReference type="PANTHER" id="PTHR22605:SF1">
    <property type="entry name" value="RZ-TYPE DOMAIN-CONTAINING PROTEIN"/>
    <property type="match status" value="1"/>
</dbReference>
<dbReference type="GO" id="GO:0016887">
    <property type="term" value="F:ATP hydrolysis activity"/>
    <property type="evidence" value="ECO:0007669"/>
    <property type="project" value="InterPro"/>
</dbReference>
<feature type="compositionally biased region" description="Basic and acidic residues" evidence="2">
    <location>
        <begin position="274"/>
        <end position="298"/>
    </location>
</feature>
<keyword evidence="1" id="KW-0175">Coiled coil</keyword>
<feature type="compositionally biased region" description="Polar residues" evidence="2">
    <location>
        <begin position="1"/>
        <end position="14"/>
    </location>
</feature>
<dbReference type="OrthoDB" id="2400221at2759"/>
<evidence type="ECO:0000313" key="4">
    <source>
        <dbReference type="Proteomes" id="UP001153678"/>
    </source>
</evidence>
<gene>
    <name evidence="3" type="ORF">FWILDA_LOCUS7378</name>
</gene>
<dbReference type="PANTHER" id="PTHR22605">
    <property type="entry name" value="RZ-TYPE DOMAIN-CONTAINING PROTEIN"/>
    <property type="match status" value="1"/>
</dbReference>
<evidence type="ECO:0000313" key="3">
    <source>
        <dbReference type="EMBL" id="CAI2176011.1"/>
    </source>
</evidence>
<dbReference type="SUPFAM" id="SSF52540">
    <property type="entry name" value="P-loop containing nucleoside triphosphate hydrolases"/>
    <property type="match status" value="1"/>
</dbReference>
<protein>
    <submittedName>
        <fullName evidence="3">18028_t:CDS:1</fullName>
    </submittedName>
</protein>
<dbReference type="Proteomes" id="UP001153678">
    <property type="component" value="Unassembled WGS sequence"/>
</dbReference>
<name>A0A9W4SR07_9GLOM</name>
<comment type="caution">
    <text evidence="3">The sequence shown here is derived from an EMBL/GenBank/DDBJ whole genome shotgun (WGS) entry which is preliminary data.</text>
</comment>
<organism evidence="3 4">
    <name type="scientific">Funneliformis geosporum</name>
    <dbReference type="NCBI Taxonomy" id="1117311"/>
    <lineage>
        <taxon>Eukaryota</taxon>
        <taxon>Fungi</taxon>
        <taxon>Fungi incertae sedis</taxon>
        <taxon>Mucoromycota</taxon>
        <taxon>Glomeromycotina</taxon>
        <taxon>Glomeromycetes</taxon>
        <taxon>Glomerales</taxon>
        <taxon>Glomeraceae</taxon>
        <taxon>Funneliformis</taxon>
    </lineage>
</organism>
<feature type="region of interest" description="Disordered" evidence="2">
    <location>
        <begin position="169"/>
        <end position="298"/>
    </location>
</feature>
<feature type="compositionally biased region" description="Polar residues" evidence="2">
    <location>
        <begin position="260"/>
        <end position="270"/>
    </location>
</feature>
<accession>A0A9W4SR07</accession>
<dbReference type="InterPro" id="IPR031248">
    <property type="entry name" value="RNF213"/>
</dbReference>
<dbReference type="InterPro" id="IPR027417">
    <property type="entry name" value="P-loop_NTPase"/>
</dbReference>